<evidence type="ECO:0000256" key="7">
    <source>
        <dbReference type="SAM" id="SignalP"/>
    </source>
</evidence>
<sequence length="193" mass="20220">MKAAALVVALASACGSLVAAATEKIDVTLPVDCDRKTKEGDKVSMHYKGTLQKTGEKFDASEQCLVSLLADELLNANDSPPSGYDRGQPFSFTLGSKHVIKGWEQGLLDMCIGEKRTLTIPPELGYGQRGMGPIPGGSTLIFETELVAIAGVPETKAAEDTVSDKIAKAAAGAAEAARVMLADSDDVQGHEEL</sequence>
<organism evidence="9 10">
    <name type="scientific">Ophiocordyceps sinensis (strain Co18 / CGMCC 3.14243)</name>
    <name type="common">Yarsagumba caterpillar fungus</name>
    <name type="synonym">Hirsutella sinensis</name>
    <dbReference type="NCBI Taxonomy" id="911162"/>
    <lineage>
        <taxon>Eukaryota</taxon>
        <taxon>Fungi</taxon>
        <taxon>Dikarya</taxon>
        <taxon>Ascomycota</taxon>
        <taxon>Pezizomycotina</taxon>
        <taxon>Sordariomycetes</taxon>
        <taxon>Hypocreomycetidae</taxon>
        <taxon>Hypocreales</taxon>
        <taxon>Ophiocordycipitaceae</taxon>
        <taxon>Ophiocordyceps</taxon>
    </lineage>
</organism>
<dbReference type="Pfam" id="PF00254">
    <property type="entry name" value="FKBP_C"/>
    <property type="match status" value="1"/>
</dbReference>
<evidence type="ECO:0000256" key="6">
    <source>
        <dbReference type="PROSITE-ProRule" id="PRU00277"/>
    </source>
</evidence>
<evidence type="ECO:0000259" key="8">
    <source>
        <dbReference type="PROSITE" id="PS50059"/>
    </source>
</evidence>
<feature type="chain" id="PRO_5004605817" description="peptidylprolyl isomerase" evidence="7">
    <location>
        <begin position="21"/>
        <end position="193"/>
    </location>
</feature>
<accession>T5A719</accession>
<dbReference type="Gene3D" id="3.10.50.40">
    <property type="match status" value="1"/>
</dbReference>
<dbReference type="Proteomes" id="UP000019374">
    <property type="component" value="Unassembled WGS sequence"/>
</dbReference>
<dbReference type="OrthoDB" id="1902587at2759"/>
<comment type="function">
    <text evidence="2">PPIases accelerate the folding of proteins. It catalyzes the cis-trans isomerization of proline imidic peptide bonds in oligopeptides.</text>
</comment>
<dbReference type="eggNOG" id="KOG0549">
    <property type="taxonomic scope" value="Eukaryota"/>
</dbReference>
<keyword evidence="7" id="KW-0732">Signal</keyword>
<keyword evidence="5 6" id="KW-0413">Isomerase</keyword>
<comment type="catalytic activity">
    <reaction evidence="1 6">
        <text>[protein]-peptidylproline (omega=180) = [protein]-peptidylproline (omega=0)</text>
        <dbReference type="Rhea" id="RHEA:16237"/>
        <dbReference type="Rhea" id="RHEA-COMP:10747"/>
        <dbReference type="Rhea" id="RHEA-COMP:10748"/>
        <dbReference type="ChEBI" id="CHEBI:83833"/>
        <dbReference type="ChEBI" id="CHEBI:83834"/>
        <dbReference type="EC" id="5.2.1.8"/>
    </reaction>
</comment>
<dbReference type="SUPFAM" id="SSF54534">
    <property type="entry name" value="FKBP-like"/>
    <property type="match status" value="1"/>
</dbReference>
<dbReference type="GO" id="GO:0003755">
    <property type="term" value="F:peptidyl-prolyl cis-trans isomerase activity"/>
    <property type="evidence" value="ECO:0007669"/>
    <property type="project" value="UniProtKB-KW"/>
</dbReference>
<dbReference type="EMBL" id="KE655321">
    <property type="protein sequence ID" value="EQK98190.1"/>
    <property type="molecule type" value="Genomic_DNA"/>
</dbReference>
<reference evidence="9 10" key="1">
    <citation type="journal article" date="2013" name="Chin. Sci. Bull.">
        <title>Genome survey uncovers the secrets of sex and lifestyle in caterpillar fungus.</title>
        <authorList>
            <person name="Hu X."/>
            <person name="Zhang Y."/>
            <person name="Xiao G."/>
            <person name="Zheng P."/>
            <person name="Xia Y."/>
            <person name="Zhang X."/>
            <person name="St Leger R.J."/>
            <person name="Liu X."/>
            <person name="Wang C."/>
        </authorList>
    </citation>
    <scope>NUCLEOTIDE SEQUENCE [LARGE SCALE GENOMIC DNA]</scope>
    <source>
        <strain evidence="10">Co18 / CGMCC 3.14243</strain>
        <tissue evidence="9">Fruit-body</tissue>
    </source>
</reference>
<dbReference type="PANTHER" id="PTHR45779:SF7">
    <property type="entry name" value="PEPTIDYLPROLYL ISOMERASE"/>
    <property type="match status" value="1"/>
</dbReference>
<proteinExistence type="predicted"/>
<evidence type="ECO:0000256" key="2">
    <source>
        <dbReference type="ARBA" id="ARBA00002388"/>
    </source>
</evidence>
<dbReference type="EC" id="5.2.1.8" evidence="3 6"/>
<name>T5A719_OPHSC</name>
<dbReference type="InterPro" id="IPR044609">
    <property type="entry name" value="FKBP2/11"/>
</dbReference>
<evidence type="ECO:0000313" key="10">
    <source>
        <dbReference type="Proteomes" id="UP000019374"/>
    </source>
</evidence>
<feature type="signal peptide" evidence="7">
    <location>
        <begin position="1"/>
        <end position="20"/>
    </location>
</feature>
<protein>
    <recommendedName>
        <fullName evidence="3 6">peptidylprolyl isomerase</fullName>
        <ecNumber evidence="3 6">5.2.1.8</ecNumber>
    </recommendedName>
</protein>
<dbReference type="AlphaFoldDB" id="T5A719"/>
<dbReference type="InterPro" id="IPR001179">
    <property type="entry name" value="PPIase_FKBP_dom"/>
</dbReference>
<keyword evidence="4 6" id="KW-0697">Rotamase</keyword>
<evidence type="ECO:0000256" key="3">
    <source>
        <dbReference type="ARBA" id="ARBA00013194"/>
    </source>
</evidence>
<evidence type="ECO:0000256" key="4">
    <source>
        <dbReference type="ARBA" id="ARBA00023110"/>
    </source>
</evidence>
<dbReference type="PANTHER" id="PTHR45779">
    <property type="entry name" value="PEPTIDYLPROLYL ISOMERASE"/>
    <property type="match status" value="1"/>
</dbReference>
<evidence type="ECO:0000256" key="1">
    <source>
        <dbReference type="ARBA" id="ARBA00000971"/>
    </source>
</evidence>
<dbReference type="PROSITE" id="PS50059">
    <property type="entry name" value="FKBP_PPIASE"/>
    <property type="match status" value="1"/>
</dbReference>
<feature type="domain" description="PPIase FKBP-type" evidence="8">
    <location>
        <begin position="40"/>
        <end position="150"/>
    </location>
</feature>
<evidence type="ECO:0000256" key="5">
    <source>
        <dbReference type="ARBA" id="ARBA00023235"/>
    </source>
</evidence>
<dbReference type="HOGENOM" id="CLU_013615_8_1_1"/>
<dbReference type="InterPro" id="IPR046357">
    <property type="entry name" value="PPIase_dom_sf"/>
</dbReference>
<dbReference type="GO" id="GO:0005783">
    <property type="term" value="C:endoplasmic reticulum"/>
    <property type="evidence" value="ECO:0007669"/>
    <property type="project" value="TreeGrafter"/>
</dbReference>
<gene>
    <name evidence="9" type="ORF">OCS_06096</name>
</gene>
<evidence type="ECO:0000313" key="9">
    <source>
        <dbReference type="EMBL" id="EQK98190.1"/>
    </source>
</evidence>